<evidence type="ECO:0000256" key="1">
    <source>
        <dbReference type="SAM" id="MobiDB-lite"/>
    </source>
</evidence>
<evidence type="ECO:0000313" key="4">
    <source>
        <dbReference type="Proteomes" id="UP001497444"/>
    </source>
</evidence>
<protein>
    <recommendedName>
        <fullName evidence="2">Lipoyl-binding domain-containing protein</fullName>
    </recommendedName>
</protein>
<organism evidence="3 4">
    <name type="scientific">Sphagnum jensenii</name>
    <dbReference type="NCBI Taxonomy" id="128206"/>
    <lineage>
        <taxon>Eukaryota</taxon>
        <taxon>Viridiplantae</taxon>
        <taxon>Streptophyta</taxon>
        <taxon>Embryophyta</taxon>
        <taxon>Bryophyta</taxon>
        <taxon>Sphagnophytina</taxon>
        <taxon>Sphagnopsida</taxon>
        <taxon>Sphagnales</taxon>
        <taxon>Sphagnaceae</taxon>
        <taxon>Sphagnum</taxon>
    </lineage>
</organism>
<dbReference type="CDD" id="cd06850">
    <property type="entry name" value="biotinyl_domain"/>
    <property type="match status" value="1"/>
</dbReference>
<sequence>MVVALSGSRCYGALAGLIRVQGESAKSRTAAKSMQVVASSRDIMSGCSAAHLYVASRFRRPFECNSQVWHISAVARDVTLEKEPQKDDENELCLLTPNAFEVRSLLMKVCDETEIAELRLKVGPFMLHMKRNLEKAKDSVLAVAHTEAAPVPSKSKVDSTPVHSPPSKASNGTSSMGMISSFNSRPATLFRLLVAAADEGLLFITSPKVGYFRKGRNVKGKRGKPLCEEGQVIREGQVVCYLEQLGTQQSVEAEMSGEVMKVLWEDGEPVGYGDPLIAIRPSFPGIKKLT</sequence>
<keyword evidence="4" id="KW-1185">Reference proteome</keyword>
<dbReference type="InterPro" id="IPR000089">
    <property type="entry name" value="Biotin_lipoyl"/>
</dbReference>
<dbReference type="PANTHER" id="PTHR47597:SF1">
    <property type="entry name" value="IS A MEMBER OF THE PF|00364 BIOTIN-REQUIRING ENZYMES FAMILY-RELATED"/>
    <property type="match status" value="1"/>
</dbReference>
<dbReference type="Gene3D" id="2.40.50.100">
    <property type="match status" value="1"/>
</dbReference>
<dbReference type="InterPro" id="IPR053217">
    <property type="entry name" value="ACC_Biotin_Carrier"/>
</dbReference>
<evidence type="ECO:0000313" key="3">
    <source>
        <dbReference type="EMBL" id="CAK9277467.1"/>
    </source>
</evidence>
<feature type="region of interest" description="Disordered" evidence="1">
    <location>
        <begin position="151"/>
        <end position="175"/>
    </location>
</feature>
<accession>A0ABP0XIR6</accession>
<dbReference type="Pfam" id="PF00364">
    <property type="entry name" value="Biotin_lipoyl"/>
    <property type="match status" value="1"/>
</dbReference>
<dbReference type="SUPFAM" id="SSF51230">
    <property type="entry name" value="Single hybrid motif"/>
    <property type="match status" value="1"/>
</dbReference>
<dbReference type="InterPro" id="IPR011053">
    <property type="entry name" value="Single_hybrid_motif"/>
</dbReference>
<dbReference type="Proteomes" id="UP001497444">
    <property type="component" value="Chromosome 8"/>
</dbReference>
<gene>
    <name evidence="3" type="ORF">CSSPJE1EN1_LOCUS22945</name>
</gene>
<name>A0ABP0XIR6_9BRYO</name>
<feature type="domain" description="Lipoyl-binding" evidence="2">
    <location>
        <begin position="222"/>
        <end position="279"/>
    </location>
</feature>
<proteinExistence type="predicted"/>
<dbReference type="PANTHER" id="PTHR47597">
    <property type="entry name" value="IS A MEMBER OF THE PF|00364 BIOTIN-REQUIRING ENZYMES FAMILY-RELATED"/>
    <property type="match status" value="1"/>
</dbReference>
<evidence type="ECO:0000259" key="2">
    <source>
        <dbReference type="Pfam" id="PF00364"/>
    </source>
</evidence>
<reference evidence="3" key="1">
    <citation type="submission" date="2024-02" db="EMBL/GenBank/DDBJ databases">
        <authorList>
            <consortium name="ELIXIR-Norway"/>
            <consortium name="Elixir Norway"/>
        </authorList>
    </citation>
    <scope>NUCLEOTIDE SEQUENCE</scope>
</reference>
<dbReference type="EMBL" id="OZ020103">
    <property type="protein sequence ID" value="CAK9277467.1"/>
    <property type="molecule type" value="Genomic_DNA"/>
</dbReference>